<gene>
    <name evidence="1" type="ORF">GCM10009804_36630</name>
</gene>
<accession>A0ABN2DFM1</accession>
<sequence>MKGAILISVGEAFFEDVVESLVAEGADYTPGFGGQVQLRDGAGRMFMLYPWGSDDVYGYQEGPFFPAGPEVEVPDMRAVVACVVACVVECRWEDLFVSTVGRLAGNLRRPMWVLDDRSVVWDASAVDPARVAL</sequence>
<organism evidence="1 2">
    <name type="scientific">Kribbella hippodromi</name>
    <dbReference type="NCBI Taxonomy" id="434347"/>
    <lineage>
        <taxon>Bacteria</taxon>
        <taxon>Bacillati</taxon>
        <taxon>Actinomycetota</taxon>
        <taxon>Actinomycetes</taxon>
        <taxon>Propionibacteriales</taxon>
        <taxon>Kribbellaceae</taxon>
        <taxon>Kribbella</taxon>
    </lineage>
</organism>
<protein>
    <submittedName>
        <fullName evidence="1">Uncharacterized protein</fullName>
    </submittedName>
</protein>
<proteinExistence type="predicted"/>
<dbReference type="Proteomes" id="UP001501705">
    <property type="component" value="Unassembled WGS sequence"/>
</dbReference>
<comment type="caution">
    <text evidence="1">The sequence shown here is derived from an EMBL/GenBank/DDBJ whole genome shotgun (WGS) entry which is preliminary data.</text>
</comment>
<dbReference type="RefSeq" id="WP_344234774.1">
    <property type="nucleotide sequence ID" value="NZ_BAAAPH010000011.1"/>
</dbReference>
<name>A0ABN2DFM1_9ACTN</name>
<reference evidence="1 2" key="1">
    <citation type="journal article" date="2019" name="Int. J. Syst. Evol. Microbiol.">
        <title>The Global Catalogue of Microorganisms (GCM) 10K type strain sequencing project: providing services to taxonomists for standard genome sequencing and annotation.</title>
        <authorList>
            <consortium name="The Broad Institute Genomics Platform"/>
            <consortium name="The Broad Institute Genome Sequencing Center for Infectious Disease"/>
            <person name="Wu L."/>
            <person name="Ma J."/>
        </authorList>
    </citation>
    <scope>NUCLEOTIDE SEQUENCE [LARGE SCALE GENOMIC DNA]</scope>
    <source>
        <strain evidence="1 2">JCM 15572</strain>
    </source>
</reference>
<keyword evidence="2" id="KW-1185">Reference proteome</keyword>
<dbReference type="EMBL" id="BAAAPH010000011">
    <property type="protein sequence ID" value="GAA1576677.1"/>
    <property type="molecule type" value="Genomic_DNA"/>
</dbReference>
<evidence type="ECO:0000313" key="1">
    <source>
        <dbReference type="EMBL" id="GAA1576677.1"/>
    </source>
</evidence>
<evidence type="ECO:0000313" key="2">
    <source>
        <dbReference type="Proteomes" id="UP001501705"/>
    </source>
</evidence>